<protein>
    <submittedName>
        <fullName evidence="2">Group II intron maturase-specific domain-containing protein</fullName>
    </submittedName>
</protein>
<evidence type="ECO:0000313" key="2">
    <source>
        <dbReference type="EMBL" id="MFB3169472.1"/>
    </source>
</evidence>
<feature type="domain" description="Group II intron maturase-specific" evidence="1">
    <location>
        <begin position="31"/>
        <end position="108"/>
    </location>
</feature>
<dbReference type="EMBL" id="JAROBZ020000001">
    <property type="protein sequence ID" value="MFB3169472.1"/>
    <property type="molecule type" value="Genomic_DNA"/>
</dbReference>
<name>A0ABV4YX92_9BACI</name>
<organism evidence="2 3">
    <name type="scientific">Neobacillus driksii</name>
    <dbReference type="NCBI Taxonomy" id="3035913"/>
    <lineage>
        <taxon>Bacteria</taxon>
        <taxon>Bacillati</taxon>
        <taxon>Bacillota</taxon>
        <taxon>Bacilli</taxon>
        <taxon>Bacillales</taxon>
        <taxon>Bacillaceae</taxon>
        <taxon>Neobacillus</taxon>
    </lineage>
</organism>
<evidence type="ECO:0000259" key="1">
    <source>
        <dbReference type="Pfam" id="PF08388"/>
    </source>
</evidence>
<dbReference type="InterPro" id="IPR013597">
    <property type="entry name" value="Mat_intron_G2"/>
</dbReference>
<sequence length="161" mass="19653">MWCNFGYIPWVQYTKPHGKVGCRPSKSAKYRFKDKLRKLTSRKQPGTFEEITKKVNQVTTGWINYYGIARMKRFIEKTQQWLNHRLRQLIWKRWKKPKTKYRMLRKYGINHADAMKSAYSRKGYWRISKSEILHQAITKEKLTKWGLKDISQLYELRYLKD</sequence>
<keyword evidence="3" id="KW-1185">Reference proteome</keyword>
<dbReference type="Pfam" id="PF08388">
    <property type="entry name" value="GIIM"/>
    <property type="match status" value="1"/>
</dbReference>
<evidence type="ECO:0000313" key="3">
    <source>
        <dbReference type="Proteomes" id="UP001241748"/>
    </source>
</evidence>
<reference evidence="2 3" key="1">
    <citation type="submission" date="2024-05" db="EMBL/GenBank/DDBJ databases">
        <authorList>
            <person name="Venkateswaran K."/>
        </authorList>
    </citation>
    <scope>NUCLEOTIDE SEQUENCE [LARGE SCALE GENOMIC DNA]</scope>
    <source>
        <strain evidence="2 3">179-C4-2-HS</strain>
    </source>
</reference>
<accession>A0ABV4YX92</accession>
<gene>
    <name evidence="2" type="ORF">P5G62_020385</name>
</gene>
<proteinExistence type="predicted"/>
<comment type="caution">
    <text evidence="2">The sequence shown here is derived from an EMBL/GenBank/DDBJ whole genome shotgun (WGS) entry which is preliminary data.</text>
</comment>
<dbReference type="Proteomes" id="UP001241748">
    <property type="component" value="Unassembled WGS sequence"/>
</dbReference>
<dbReference type="RefSeq" id="WP_306075719.1">
    <property type="nucleotide sequence ID" value="NZ_JAROBZ020000001.1"/>
</dbReference>